<sequence length="68" mass="7833">MVVVDKNGLHGITQILKGFFVNIGDEIMAEIHCFKMLQSWKLKGFETRYLIVRQSEGLKSIVSFKGFR</sequence>
<proteinExistence type="predicted"/>
<dbReference type="AlphaFoldDB" id="A0A0K2VDD5"/>
<accession>A0A0K2VDD5</accession>
<name>A0A0K2VDD5_LEPSM</name>
<organism evidence="1">
    <name type="scientific">Lepeophtheirus salmonis</name>
    <name type="common">Salmon louse</name>
    <name type="synonym">Caligus salmonis</name>
    <dbReference type="NCBI Taxonomy" id="72036"/>
    <lineage>
        <taxon>Eukaryota</taxon>
        <taxon>Metazoa</taxon>
        <taxon>Ecdysozoa</taxon>
        <taxon>Arthropoda</taxon>
        <taxon>Crustacea</taxon>
        <taxon>Multicrustacea</taxon>
        <taxon>Hexanauplia</taxon>
        <taxon>Copepoda</taxon>
        <taxon>Siphonostomatoida</taxon>
        <taxon>Caligidae</taxon>
        <taxon>Lepeophtheirus</taxon>
    </lineage>
</organism>
<reference evidence="1" key="1">
    <citation type="submission" date="2014-05" db="EMBL/GenBank/DDBJ databases">
        <authorList>
            <person name="Chronopoulou M."/>
        </authorList>
    </citation>
    <scope>NUCLEOTIDE SEQUENCE</scope>
    <source>
        <tissue evidence="1">Whole organism</tissue>
    </source>
</reference>
<protein>
    <submittedName>
        <fullName evidence="1">Uncharacterized protein</fullName>
    </submittedName>
</protein>
<dbReference type="EMBL" id="HACA01031202">
    <property type="protein sequence ID" value="CDW48563.1"/>
    <property type="molecule type" value="Transcribed_RNA"/>
</dbReference>
<evidence type="ECO:0000313" key="1">
    <source>
        <dbReference type="EMBL" id="CDW48563.1"/>
    </source>
</evidence>